<comment type="similarity">
    <text evidence="3">Belongs to the fucoxanthin chlorophyll protein family.</text>
</comment>
<feature type="binding site" evidence="7">
    <location>
        <position position="210"/>
    </location>
    <ligand>
        <name>chlorophyll a</name>
        <dbReference type="ChEBI" id="CHEBI:58416"/>
        <label>1</label>
    </ligand>
</feature>
<evidence type="ECO:0000256" key="2">
    <source>
        <dbReference type="ARBA" id="ARBA00004229"/>
    </source>
</evidence>
<feature type="binding site" evidence="7">
    <location>
        <position position="222"/>
    </location>
    <ligand>
        <name>chlorophyll a</name>
        <dbReference type="ChEBI" id="CHEBI:58416"/>
        <label>1</label>
    </ligand>
</feature>
<dbReference type="Pfam" id="PF00504">
    <property type="entry name" value="Chloroa_b-bind"/>
    <property type="match status" value="1"/>
</dbReference>
<evidence type="ECO:0000256" key="4">
    <source>
        <dbReference type="ARBA" id="ARBA00022528"/>
    </source>
</evidence>
<feature type="region of interest" description="Disordered" evidence="8">
    <location>
        <begin position="36"/>
        <end position="64"/>
    </location>
</feature>
<dbReference type="InterPro" id="IPR022796">
    <property type="entry name" value="Chloroa_b-bind"/>
</dbReference>
<comment type="function">
    <text evidence="1">The light-harvesting complex (LHC) functions as a light receptor, it captures and delivers excitation energy to photosystems with which it is closely associated. Energy is transferred from the carotenoid and chlorophyll C (or B) to chlorophyll A and the photosynthetic reaction centers where it is used to synthesize ATP and reducing power.</text>
</comment>
<dbReference type="GO" id="GO:0016168">
    <property type="term" value="F:chlorophyll binding"/>
    <property type="evidence" value="ECO:0007669"/>
    <property type="project" value="UniProtKB-KW"/>
</dbReference>
<feature type="binding site" description="axial binding residue" evidence="7">
    <location>
        <position position="172"/>
    </location>
    <ligand>
        <name>chlorophyll b</name>
        <dbReference type="ChEBI" id="CHEBI:61721"/>
        <label>1</label>
    </ligand>
    <ligandPart>
        <name>Mg</name>
        <dbReference type="ChEBI" id="CHEBI:25107"/>
    </ligandPart>
</feature>
<feature type="signal peptide" evidence="9">
    <location>
        <begin position="1"/>
        <end position="19"/>
    </location>
</feature>
<protein>
    <recommendedName>
        <fullName evidence="11">Plastid light harvesting protein</fullName>
    </recommendedName>
</protein>
<feature type="binding site" evidence="7">
    <location>
        <position position="104"/>
    </location>
    <ligand>
        <name>chlorophyll a</name>
        <dbReference type="ChEBI" id="CHEBI:58416"/>
        <label>1</label>
    </ligand>
</feature>
<comment type="subcellular location">
    <subcellularLocation>
        <location evidence="2">Plastid</location>
        <location evidence="2">Chloroplast</location>
    </subcellularLocation>
</comment>
<evidence type="ECO:0000256" key="8">
    <source>
        <dbReference type="SAM" id="MobiDB-lite"/>
    </source>
</evidence>
<feature type="compositionally biased region" description="Acidic residues" evidence="8">
    <location>
        <begin position="45"/>
        <end position="54"/>
    </location>
</feature>
<dbReference type="EMBL" id="HBEA01018666">
    <property type="protein sequence ID" value="CAD8264690.1"/>
    <property type="molecule type" value="Transcribed_RNA"/>
</dbReference>
<evidence type="ECO:0000256" key="6">
    <source>
        <dbReference type="ARBA" id="ARBA00022640"/>
    </source>
</evidence>
<dbReference type="GO" id="GO:0009765">
    <property type="term" value="P:photosynthesis, light harvesting"/>
    <property type="evidence" value="ECO:0007669"/>
    <property type="project" value="InterPro"/>
</dbReference>
<evidence type="ECO:0008006" key="11">
    <source>
        <dbReference type="Google" id="ProtNLM"/>
    </source>
</evidence>
<evidence type="ECO:0000256" key="9">
    <source>
        <dbReference type="SAM" id="SignalP"/>
    </source>
</evidence>
<reference evidence="10" key="1">
    <citation type="submission" date="2021-01" db="EMBL/GenBank/DDBJ databases">
        <authorList>
            <person name="Corre E."/>
            <person name="Pelletier E."/>
            <person name="Niang G."/>
            <person name="Scheremetjew M."/>
            <person name="Finn R."/>
            <person name="Kale V."/>
            <person name="Holt S."/>
            <person name="Cochrane G."/>
            <person name="Meng A."/>
            <person name="Brown T."/>
            <person name="Cohen L."/>
        </authorList>
    </citation>
    <scope>NUCLEOTIDE SEQUENCE</scope>
    <source>
        <strain evidence="10">CCMP2078</strain>
    </source>
</reference>
<dbReference type="InterPro" id="IPR001344">
    <property type="entry name" value="Chloro_AB-bd_pln"/>
</dbReference>
<feature type="binding site" evidence="7">
    <location>
        <position position="107"/>
    </location>
    <ligand>
        <name>chlorophyll b</name>
        <dbReference type="ChEBI" id="CHEBI:61721"/>
        <label>2</label>
    </ligand>
</feature>
<dbReference type="PANTHER" id="PTHR21649">
    <property type="entry name" value="CHLOROPHYLL A/B BINDING PROTEIN"/>
    <property type="match status" value="1"/>
</dbReference>
<name>A0A7R9YG40_9STRA</name>
<feature type="binding site" evidence="7">
    <location>
        <position position="92"/>
    </location>
    <ligand>
        <name>chlorophyll a</name>
        <dbReference type="ChEBI" id="CHEBI:58416"/>
        <label>1</label>
    </ligand>
</feature>
<accession>A0A7R9YG40</accession>
<dbReference type="SUPFAM" id="SSF103511">
    <property type="entry name" value="Chlorophyll a-b binding protein"/>
    <property type="match status" value="1"/>
</dbReference>
<dbReference type="GO" id="GO:0016020">
    <property type="term" value="C:membrane"/>
    <property type="evidence" value="ECO:0007669"/>
    <property type="project" value="InterPro"/>
</dbReference>
<keyword evidence="6" id="KW-0934">Plastid</keyword>
<sequence>MIRAVAIVALALMAGQSSAFMAPAVRRAAGALRMATEETPAPAAESEEVAEPEPEPAPALPTKSASLPFMPRPAALDGTLVGDVGFDPLGLSNAVDVRWMREAELKHGRICMLAVVGFIATDLGIHLPGAVHNVGSVAAHDAAVKFGGMSQILLWVSVAEVWSAIAVKEMMLGETDRQPGDFKLDLLGNYAKANDQQKKDLQLKELKNGRLAMIAFGGMVTQAVLTGKPFPF</sequence>
<feature type="binding site" evidence="7">
    <location>
        <position position="208"/>
    </location>
    <ligand>
        <name>chlorophyll a</name>
        <dbReference type="ChEBI" id="CHEBI:58416"/>
        <label>1</label>
    </ligand>
</feature>
<keyword evidence="9" id="KW-0732">Signal</keyword>
<evidence type="ECO:0000313" key="10">
    <source>
        <dbReference type="EMBL" id="CAD8264690.1"/>
    </source>
</evidence>
<dbReference type="GO" id="GO:0009507">
    <property type="term" value="C:chloroplast"/>
    <property type="evidence" value="ECO:0007669"/>
    <property type="project" value="UniProtKB-SubCell"/>
</dbReference>
<keyword evidence="7" id="KW-0148">Chlorophyll</keyword>
<feature type="binding site" evidence="7">
    <location>
        <position position="204"/>
    </location>
    <ligand>
        <name>chlorophyll a</name>
        <dbReference type="ChEBI" id="CHEBI:58416"/>
        <label>1</label>
    </ligand>
</feature>
<evidence type="ECO:0000256" key="5">
    <source>
        <dbReference type="ARBA" id="ARBA00022531"/>
    </source>
</evidence>
<gene>
    <name evidence="10" type="ORF">PPYR1160_LOCUS14193</name>
</gene>
<evidence type="ECO:0000256" key="1">
    <source>
        <dbReference type="ARBA" id="ARBA00004022"/>
    </source>
</evidence>
<proteinExistence type="inferred from homology"/>
<feature type="binding site" evidence="7">
    <location>
        <position position="205"/>
    </location>
    <ligand>
        <name>chlorophyll a</name>
        <dbReference type="ChEBI" id="CHEBI:58416"/>
        <label>1</label>
    </ligand>
</feature>
<keyword evidence="7" id="KW-0157">Chromophore</keyword>
<feature type="binding site" description="axial binding residue" evidence="7">
    <location>
        <position position="109"/>
    </location>
    <ligand>
        <name>chlorophyll b</name>
        <dbReference type="ChEBI" id="CHEBI:61721"/>
        <label>1</label>
    </ligand>
    <ligandPart>
        <name>Mg</name>
        <dbReference type="ChEBI" id="CHEBI:25107"/>
    </ligandPart>
</feature>
<feature type="chain" id="PRO_5031146273" description="Plastid light harvesting protein" evidence="9">
    <location>
        <begin position="20"/>
        <end position="232"/>
    </location>
</feature>
<dbReference type="AlphaFoldDB" id="A0A7R9YG40"/>
<organism evidence="10">
    <name type="scientific">Pinguiococcus pyrenoidosus</name>
    <dbReference type="NCBI Taxonomy" id="172671"/>
    <lineage>
        <taxon>Eukaryota</taxon>
        <taxon>Sar</taxon>
        <taxon>Stramenopiles</taxon>
        <taxon>Ochrophyta</taxon>
        <taxon>Pinguiophyceae</taxon>
        <taxon>Pinguiochrysidales</taxon>
        <taxon>Pinguiochrysidaceae</taxon>
        <taxon>Pinguiococcus</taxon>
    </lineage>
</organism>
<keyword evidence="4" id="KW-0150">Chloroplast</keyword>
<dbReference type="Gene3D" id="1.10.3460.10">
    <property type="entry name" value="Chlorophyll a/b binding protein domain"/>
    <property type="match status" value="1"/>
</dbReference>
<evidence type="ECO:0000256" key="3">
    <source>
        <dbReference type="ARBA" id="ARBA00005933"/>
    </source>
</evidence>
<keyword evidence="5" id="KW-0602">Photosynthesis</keyword>
<evidence type="ECO:0000256" key="7">
    <source>
        <dbReference type="PIRSR" id="PIRSR601344-1"/>
    </source>
</evidence>